<dbReference type="InterPro" id="IPR023780">
    <property type="entry name" value="Chromo_domain"/>
</dbReference>
<keyword evidence="14" id="KW-1185">Reference proteome</keyword>
<dbReference type="Gene3D" id="3.30.420.10">
    <property type="entry name" value="Ribonuclease H-like superfamily/Ribonuclease H"/>
    <property type="match status" value="1"/>
</dbReference>
<organism evidence="13 14">
    <name type="scientific">Hemibagrus guttatus</name>
    <dbReference type="NCBI Taxonomy" id="175788"/>
    <lineage>
        <taxon>Eukaryota</taxon>
        <taxon>Metazoa</taxon>
        <taxon>Chordata</taxon>
        <taxon>Craniata</taxon>
        <taxon>Vertebrata</taxon>
        <taxon>Euteleostomi</taxon>
        <taxon>Actinopterygii</taxon>
        <taxon>Neopterygii</taxon>
        <taxon>Teleostei</taxon>
        <taxon>Ostariophysi</taxon>
        <taxon>Siluriformes</taxon>
        <taxon>Bagridae</taxon>
        <taxon>Hemibagrus</taxon>
    </lineage>
</organism>
<dbReference type="PANTHER" id="PTHR37984:SF5">
    <property type="entry name" value="PROTEIN NYNRIN-LIKE"/>
    <property type="match status" value="1"/>
</dbReference>
<dbReference type="Gene3D" id="3.60.10.10">
    <property type="entry name" value="Endonuclease/exonuclease/phosphatase"/>
    <property type="match status" value="1"/>
</dbReference>
<dbReference type="InterPro" id="IPR001584">
    <property type="entry name" value="Integrase_cat-core"/>
</dbReference>
<dbReference type="InterPro" id="IPR056924">
    <property type="entry name" value="SH3_Tf2-1"/>
</dbReference>
<dbReference type="SUPFAM" id="SSF53098">
    <property type="entry name" value="Ribonuclease H-like"/>
    <property type="match status" value="1"/>
</dbReference>
<dbReference type="GO" id="GO:0003676">
    <property type="term" value="F:nucleic acid binding"/>
    <property type="evidence" value="ECO:0007669"/>
    <property type="project" value="InterPro"/>
</dbReference>
<evidence type="ECO:0000256" key="3">
    <source>
        <dbReference type="ARBA" id="ARBA00012180"/>
    </source>
</evidence>
<dbReference type="PROSITE" id="PS50994">
    <property type="entry name" value="INTEGRASE"/>
    <property type="match status" value="1"/>
</dbReference>
<evidence type="ECO:0000259" key="10">
    <source>
        <dbReference type="PROSITE" id="PS50013"/>
    </source>
</evidence>
<sequence length="858" mass="97936">MGSTTLFMEDGGLFQPTADVGCELEEKERFWSELDEVMESIPTGERVVIGADFNGHVGEGNTGDEEVMGKFGVKERNLEGQMVVDFAKRMDIGVVNTYFQKREEHRVTYKSGASTTIIFLSDISHRSLSASAMQVPFRSTGRRPHPPLHVPRGGGIPYPLPLVPATLEQLQGARIFTKLDLRSAYNLVRIKEGDEWKMAFHTTQGHYEYLVMPYGLTNTPAVFQSLINELFYDLFNHFVIAYIDNILIYSASLTEHVQHVRTVLTLLKNHELYAKLEKCEFHCTTLLFLGYVLPPQGVEMDQAKVTAVTDWPEPTSVKELQRFLGFANFYRRFIWNYSTVTGPLTSLLKGKPKKLSWTAPAHEAFTKLKQSFTIALILHHPDPQSPFTVEVDASNTSIGVVLSQRVGGSGKLHPCAFYSRKLSTAERNYDMGNRELLSIKAALEEWRHWLEGARHPFLVLTDHRNLEYLREAKRLNPRQARWTLFFTRFLFTVTFRPGSKNSKADALSRLHETPDTPASPEPILQPSVVVGPVQWNLWTHESPSNGHPGIHRTQLGINVSLNSGYHPQSNGQAECLNQEIGQFLWTYCSREQHRWSEFLPWAEYAQNSLTHSATGLTPFQCILGYQPPLFPWSLPMNDWVGHSLEVWEQARVRLQRAVRRHKTQADQCRRPHPTYQVGQRVWLSTQNLHLRLPCRNLSPEFVGPFEILCQVNPVSYRLRLPPTYRISLMFHVSLLKPAHDRQGTGPSGPEHPPPPPLDIEGVPAYRVHNLLDSRRVQRHLQYLVDWEGYGPEEWSWVAATDILDPSLTEEFHRGHPTGRRPALGVAHIGEHQEVFLEEGNSVTSQWELEQQREPSPEF</sequence>
<dbReference type="Pfam" id="PF24626">
    <property type="entry name" value="SH3_Tf2-1"/>
    <property type="match status" value="1"/>
</dbReference>
<dbReference type="InterPro" id="IPR043502">
    <property type="entry name" value="DNA/RNA_pol_sf"/>
</dbReference>
<accession>A0AAE0V2U4</accession>
<keyword evidence="8" id="KW-0378">Hydrolase</keyword>
<dbReference type="Gene3D" id="3.30.70.270">
    <property type="match status" value="2"/>
</dbReference>
<dbReference type="Pfam" id="PF00078">
    <property type="entry name" value="RVT_1"/>
    <property type="match status" value="1"/>
</dbReference>
<evidence type="ECO:0000256" key="6">
    <source>
        <dbReference type="ARBA" id="ARBA00022722"/>
    </source>
</evidence>
<dbReference type="SUPFAM" id="SSF56672">
    <property type="entry name" value="DNA/RNA polymerases"/>
    <property type="match status" value="1"/>
</dbReference>
<evidence type="ECO:0000256" key="1">
    <source>
        <dbReference type="ARBA" id="ARBA00004123"/>
    </source>
</evidence>
<dbReference type="InterPro" id="IPR016197">
    <property type="entry name" value="Chromo-like_dom_sf"/>
</dbReference>
<dbReference type="InterPro" id="IPR036397">
    <property type="entry name" value="RNaseH_sf"/>
</dbReference>
<dbReference type="PROSITE" id="PS50013">
    <property type="entry name" value="CHROMO_2"/>
    <property type="match status" value="1"/>
</dbReference>
<dbReference type="InterPro" id="IPR050951">
    <property type="entry name" value="Retrovirus_Pol_polyprotein"/>
</dbReference>
<evidence type="ECO:0000313" key="14">
    <source>
        <dbReference type="Proteomes" id="UP001274896"/>
    </source>
</evidence>
<comment type="subcellular location">
    <subcellularLocation>
        <location evidence="1">Nucleus</location>
    </subcellularLocation>
</comment>
<dbReference type="InterPro" id="IPR000477">
    <property type="entry name" value="RT_dom"/>
</dbReference>
<evidence type="ECO:0000256" key="4">
    <source>
        <dbReference type="ARBA" id="ARBA00022679"/>
    </source>
</evidence>
<feature type="domain" description="Reverse transcriptase" evidence="11">
    <location>
        <begin position="1"/>
        <end position="293"/>
    </location>
</feature>
<dbReference type="Gene3D" id="2.40.50.40">
    <property type="match status" value="1"/>
</dbReference>
<dbReference type="InterPro" id="IPR000953">
    <property type="entry name" value="Chromo/chromo_shadow_dom"/>
</dbReference>
<evidence type="ECO:0000256" key="2">
    <source>
        <dbReference type="ARBA" id="ARBA00010879"/>
    </source>
</evidence>
<feature type="domain" description="Integrase catalytic" evidence="12">
    <location>
        <begin position="554"/>
        <end position="626"/>
    </location>
</feature>
<name>A0AAE0V2U4_9TELE</name>
<evidence type="ECO:0000256" key="9">
    <source>
        <dbReference type="ARBA" id="ARBA00022918"/>
    </source>
</evidence>
<evidence type="ECO:0000259" key="11">
    <source>
        <dbReference type="PROSITE" id="PS50878"/>
    </source>
</evidence>
<dbReference type="InterPro" id="IPR036691">
    <property type="entry name" value="Endo/exonu/phosph_ase_sf"/>
</dbReference>
<dbReference type="PROSITE" id="PS50878">
    <property type="entry name" value="RT_POL"/>
    <property type="match status" value="1"/>
</dbReference>
<evidence type="ECO:0000256" key="5">
    <source>
        <dbReference type="ARBA" id="ARBA00022695"/>
    </source>
</evidence>
<evidence type="ECO:0000313" key="13">
    <source>
        <dbReference type="EMBL" id="KAK3537549.1"/>
    </source>
</evidence>
<dbReference type="AlphaFoldDB" id="A0AAE0V2U4"/>
<keyword evidence="6" id="KW-0540">Nuclease</keyword>
<dbReference type="GO" id="GO:0005634">
    <property type="term" value="C:nucleus"/>
    <property type="evidence" value="ECO:0007669"/>
    <property type="project" value="UniProtKB-SubCell"/>
</dbReference>
<reference evidence="13" key="1">
    <citation type="submission" date="2023-06" db="EMBL/GenBank/DDBJ databases">
        <title>Male Hemibagrus guttatus genome.</title>
        <authorList>
            <person name="Bian C."/>
        </authorList>
    </citation>
    <scope>NUCLEOTIDE SEQUENCE</scope>
    <source>
        <strain evidence="13">Male_cb2023</strain>
        <tissue evidence="13">Muscle</tissue>
    </source>
</reference>
<dbReference type="Pfam" id="PF00385">
    <property type="entry name" value="Chromo"/>
    <property type="match status" value="1"/>
</dbReference>
<dbReference type="FunFam" id="3.10.20.370:FF:000003">
    <property type="entry name" value="Transposon Tf2-6 polyprotein"/>
    <property type="match status" value="1"/>
</dbReference>
<dbReference type="InterPro" id="IPR041373">
    <property type="entry name" value="RT_RNaseH"/>
</dbReference>
<protein>
    <recommendedName>
        <fullName evidence="3">ribonuclease H</fullName>
        <ecNumber evidence="3">3.1.26.4</ecNumber>
    </recommendedName>
</protein>
<dbReference type="EC" id="3.1.26.4" evidence="3"/>
<gene>
    <name evidence="13" type="ORF">QTP70_013789</name>
</gene>
<comment type="caution">
    <text evidence="13">The sequence shown here is derived from an EMBL/GenBank/DDBJ whole genome shotgun (WGS) entry which is preliminary data.</text>
</comment>
<dbReference type="SMART" id="SM00298">
    <property type="entry name" value="CHROMO"/>
    <property type="match status" value="1"/>
</dbReference>
<dbReference type="GO" id="GO:0003964">
    <property type="term" value="F:RNA-directed DNA polymerase activity"/>
    <property type="evidence" value="ECO:0007669"/>
    <property type="project" value="UniProtKB-KW"/>
</dbReference>
<dbReference type="PANTHER" id="PTHR37984">
    <property type="entry name" value="PROTEIN CBG26694"/>
    <property type="match status" value="1"/>
</dbReference>
<proteinExistence type="inferred from homology"/>
<dbReference type="EMBL" id="JAUCMX010000008">
    <property type="protein sequence ID" value="KAK3537549.1"/>
    <property type="molecule type" value="Genomic_DNA"/>
</dbReference>
<evidence type="ECO:0000256" key="8">
    <source>
        <dbReference type="ARBA" id="ARBA00022801"/>
    </source>
</evidence>
<dbReference type="SUPFAM" id="SSF54160">
    <property type="entry name" value="Chromo domain-like"/>
    <property type="match status" value="1"/>
</dbReference>
<dbReference type="FunFam" id="3.30.70.270:FF:000020">
    <property type="entry name" value="Transposon Tf2-6 polyprotein-like Protein"/>
    <property type="match status" value="1"/>
</dbReference>
<keyword evidence="5" id="KW-0548">Nucleotidyltransferase</keyword>
<dbReference type="CDD" id="cd09274">
    <property type="entry name" value="RNase_HI_RT_Ty3"/>
    <property type="match status" value="1"/>
</dbReference>
<dbReference type="Gene3D" id="3.10.10.10">
    <property type="entry name" value="HIV Type 1 Reverse Transcriptase, subunit A, domain 1"/>
    <property type="match status" value="1"/>
</dbReference>
<evidence type="ECO:0000259" key="12">
    <source>
        <dbReference type="PROSITE" id="PS50994"/>
    </source>
</evidence>
<dbReference type="CDD" id="cd01647">
    <property type="entry name" value="RT_LTR"/>
    <property type="match status" value="1"/>
</dbReference>
<keyword evidence="4" id="KW-0808">Transferase</keyword>
<dbReference type="GO" id="GO:0015074">
    <property type="term" value="P:DNA integration"/>
    <property type="evidence" value="ECO:0007669"/>
    <property type="project" value="InterPro"/>
</dbReference>
<comment type="similarity">
    <text evidence="2">Belongs to the beta type-B retroviral polymerase family. HERV class-II K(HML-2) pol subfamily.</text>
</comment>
<dbReference type="Proteomes" id="UP001274896">
    <property type="component" value="Unassembled WGS sequence"/>
</dbReference>
<dbReference type="Pfam" id="PF17917">
    <property type="entry name" value="RT_RNaseH"/>
    <property type="match status" value="1"/>
</dbReference>
<keyword evidence="7" id="KW-0255">Endonuclease</keyword>
<keyword evidence="9" id="KW-0695">RNA-directed DNA polymerase</keyword>
<dbReference type="InterPro" id="IPR043128">
    <property type="entry name" value="Rev_trsase/Diguanyl_cyclase"/>
</dbReference>
<dbReference type="InterPro" id="IPR012337">
    <property type="entry name" value="RNaseH-like_sf"/>
</dbReference>
<evidence type="ECO:0000256" key="7">
    <source>
        <dbReference type="ARBA" id="ARBA00022759"/>
    </source>
</evidence>
<feature type="domain" description="Chromo" evidence="10">
    <location>
        <begin position="765"/>
        <end position="823"/>
    </location>
</feature>
<dbReference type="GO" id="GO:0004523">
    <property type="term" value="F:RNA-DNA hybrid ribonuclease activity"/>
    <property type="evidence" value="ECO:0007669"/>
    <property type="project" value="UniProtKB-EC"/>
</dbReference>